<reference evidence="2" key="1">
    <citation type="journal article" date="2023" name="Mol. Phylogenet. Evol.">
        <title>Genome-scale phylogeny and comparative genomics of the fungal order Sordariales.</title>
        <authorList>
            <person name="Hensen N."/>
            <person name="Bonometti L."/>
            <person name="Westerberg I."/>
            <person name="Brannstrom I.O."/>
            <person name="Guillou S."/>
            <person name="Cros-Aarteil S."/>
            <person name="Calhoun S."/>
            <person name="Haridas S."/>
            <person name="Kuo A."/>
            <person name="Mondo S."/>
            <person name="Pangilinan J."/>
            <person name="Riley R."/>
            <person name="LaButti K."/>
            <person name="Andreopoulos B."/>
            <person name="Lipzen A."/>
            <person name="Chen C."/>
            <person name="Yan M."/>
            <person name="Daum C."/>
            <person name="Ng V."/>
            <person name="Clum A."/>
            <person name="Steindorff A."/>
            <person name="Ohm R.A."/>
            <person name="Martin F."/>
            <person name="Silar P."/>
            <person name="Natvig D.O."/>
            <person name="Lalanne C."/>
            <person name="Gautier V."/>
            <person name="Ament-Velasquez S.L."/>
            <person name="Kruys A."/>
            <person name="Hutchinson M.I."/>
            <person name="Powell A.J."/>
            <person name="Barry K."/>
            <person name="Miller A.N."/>
            <person name="Grigoriev I.V."/>
            <person name="Debuchy R."/>
            <person name="Gladieux P."/>
            <person name="Hiltunen Thoren M."/>
            <person name="Johannesson H."/>
        </authorList>
    </citation>
    <scope>NUCLEOTIDE SEQUENCE [LARGE SCALE GENOMIC DNA]</scope>
    <source>
        <strain evidence="2">CBS 284.82</strain>
    </source>
</reference>
<dbReference type="AlphaFoldDB" id="A0AAN6PLG8"/>
<evidence type="ECO:0000313" key="2">
    <source>
        <dbReference type="Proteomes" id="UP001303115"/>
    </source>
</evidence>
<keyword evidence="2" id="KW-1185">Reference proteome</keyword>
<dbReference type="EMBL" id="MU854331">
    <property type="protein sequence ID" value="KAK4043121.1"/>
    <property type="molecule type" value="Genomic_DNA"/>
</dbReference>
<sequence>MASIGHISAAAATARVDTTLALANLHFEVNLFTKRISPPIEYQGVGQHLAKPRLKEAQDGAQHTNARKLGLLFRRVLPATPGLIKAYGTRASEIARSAKANPKGEASSYGPFVDQIGADATTLWAAATSGHAAIQCHLLACMLARIWDAPEATSLWDEIITRRKMEVAAQLEAEGELDQDLMRAAAEQFPRDDLADWDASCRAWLRVADAEKAVQQTKLRLIINNLDLPVNTKPDTYESVLAAWTGAMEGLESLVGGTPLAAQSGGLLLGLMSWHLYPDLECLAATMPRVELGDHLFAEKGLLTIGLEPAPDREARSVYWSLPLARLRYYGLPVTKFSSTRTSDRDRLTVDELLFAWFCAYIKGWDSDASIPSGAVIEYAGDVALRLHNALAHELSGTLAGHGPSQSWLLLLSRIAAKWAASLDQRRAQSLRNLGRKFCCCFAEAPFQNIFTVNTYLEVALKLEDKVRLLREIATRLDSQEDPTEEYKYLIIYLYDYGGKRRPSFEIATACPEPGIERGGGGVVDSPHAPRAYRRWISPPLRVDSRDCEDEICEARIQQICGDSESAGYHSRSYPVFTRTPPQVYYHESSHQRHVADHVVTKHRPRAREQHRVRDNKPPVVMRLSQDSAYGYDVVFGDCQSIALLRRRGSMDVPSPQPVIHQYNKGGAKKANIGTTKPLYALSTKRLMNLFQPDRVDFVALAGHLKLDLKTNASLLGMTFIDDLYKNLGENATVDVRAAQFDLGKARWVKSAFGDMESNHDGGQGVVGYPPSPRATNNMNMATSFACIAMMETGSFNFDPSDLSSVLALCSADSLYIASALLSDPAQLLEDHHHHHQHAAGIRRVTGNIGRAGMALMIPPKSPAVRDYSVDDWYLYQHQTFDGVLDDSFGGTSLQLSFTGWKQEINVGTTGGKDVEAYYLETVISVYDRAKWIADLDVLETCRSDRLLTSFLSHRFCACSTSSTAAAAGPLISVGSFAEIIVAPSGPGIITARGNWQARLAAASICIAMGYRVILKPLNYCWPCLSKTSLNGESVSSIIEKSNALVMIL</sequence>
<name>A0AAN6PLG8_9PEZI</name>
<evidence type="ECO:0000313" key="1">
    <source>
        <dbReference type="EMBL" id="KAK4043121.1"/>
    </source>
</evidence>
<dbReference type="Proteomes" id="UP001303115">
    <property type="component" value="Unassembled WGS sequence"/>
</dbReference>
<comment type="caution">
    <text evidence="1">The sequence shown here is derived from an EMBL/GenBank/DDBJ whole genome shotgun (WGS) entry which is preliminary data.</text>
</comment>
<organism evidence="1 2">
    <name type="scientific">Parachaetomium inaequale</name>
    <dbReference type="NCBI Taxonomy" id="2588326"/>
    <lineage>
        <taxon>Eukaryota</taxon>
        <taxon>Fungi</taxon>
        <taxon>Dikarya</taxon>
        <taxon>Ascomycota</taxon>
        <taxon>Pezizomycotina</taxon>
        <taxon>Sordariomycetes</taxon>
        <taxon>Sordariomycetidae</taxon>
        <taxon>Sordariales</taxon>
        <taxon>Chaetomiaceae</taxon>
        <taxon>Parachaetomium</taxon>
    </lineage>
</organism>
<gene>
    <name evidence="1" type="ORF">C8A01DRAFT_13315</name>
</gene>
<protein>
    <submittedName>
        <fullName evidence="1">Uncharacterized protein</fullName>
    </submittedName>
</protein>
<accession>A0AAN6PLG8</accession>
<proteinExistence type="predicted"/>